<accession>A0A075GKN3</accession>
<evidence type="ECO:0000256" key="1">
    <source>
        <dbReference type="ARBA" id="ARBA00009652"/>
    </source>
</evidence>
<dbReference type="InterPro" id="IPR039894">
    <property type="entry name" value="Pus10-like"/>
</dbReference>
<dbReference type="PANTHER" id="PTHR21568">
    <property type="entry name" value="TRNA PSEUDOURIDINE SYNTHASE PUS10"/>
    <property type="match status" value="1"/>
</dbReference>
<dbReference type="Gene3D" id="3.30.70.2510">
    <property type="match status" value="1"/>
</dbReference>
<dbReference type="PANTHER" id="PTHR21568:SF0">
    <property type="entry name" value="TRNA PSEUDOURIDINE SYNTHASE PUS10"/>
    <property type="match status" value="1"/>
</dbReference>
<keyword evidence="4" id="KW-0413">Isomerase</keyword>
<dbReference type="EMBL" id="KF900643">
    <property type="protein sequence ID" value="AIF02228.1"/>
    <property type="molecule type" value="Genomic_DNA"/>
</dbReference>
<evidence type="ECO:0000256" key="5">
    <source>
        <dbReference type="SAM" id="MobiDB-lite"/>
    </source>
</evidence>
<dbReference type="GO" id="GO:0003723">
    <property type="term" value="F:RNA binding"/>
    <property type="evidence" value="ECO:0007669"/>
    <property type="project" value="InterPro"/>
</dbReference>
<gene>
    <name evidence="7" type="primary">PUS10</name>
</gene>
<keyword evidence="3" id="KW-0819">tRNA processing</keyword>
<dbReference type="EC" id="5.4.99.25" evidence="2"/>
<dbReference type="Pfam" id="PF21238">
    <property type="entry name" value="Pus10_C"/>
    <property type="match status" value="1"/>
</dbReference>
<dbReference type="SUPFAM" id="SSF55120">
    <property type="entry name" value="Pseudouridine synthase"/>
    <property type="match status" value="1"/>
</dbReference>
<proteinExistence type="inferred from homology"/>
<organism evidence="7">
    <name type="scientific">uncultured marine group II/III euryarchaeote KM3_155_E06</name>
    <dbReference type="NCBI Taxonomy" id="1457897"/>
    <lineage>
        <taxon>Archaea</taxon>
        <taxon>Methanobacteriati</taxon>
        <taxon>Methanobacteriota</taxon>
        <taxon>environmental samples</taxon>
    </lineage>
</organism>
<feature type="compositionally biased region" description="Basic and acidic residues" evidence="5">
    <location>
        <begin position="20"/>
        <end position="34"/>
    </location>
</feature>
<dbReference type="Gene3D" id="3.30.70.3190">
    <property type="match status" value="1"/>
</dbReference>
<evidence type="ECO:0000256" key="3">
    <source>
        <dbReference type="ARBA" id="ARBA00022694"/>
    </source>
</evidence>
<feature type="compositionally biased region" description="Acidic residues" evidence="5">
    <location>
        <begin position="49"/>
        <end position="61"/>
    </location>
</feature>
<evidence type="ECO:0000313" key="7">
    <source>
        <dbReference type="EMBL" id="AIF02228.1"/>
    </source>
</evidence>
<feature type="domain" description="Pus10-like C-terminal" evidence="6">
    <location>
        <begin position="265"/>
        <end position="506"/>
    </location>
</feature>
<dbReference type="NCBIfam" id="TIGR01213">
    <property type="entry name" value="pseudo_Pus10arc"/>
    <property type="match status" value="1"/>
</dbReference>
<comment type="similarity">
    <text evidence="1">Belongs to the pseudouridine synthase Pus10 family.</text>
</comment>
<evidence type="ECO:0000256" key="2">
    <source>
        <dbReference type="ARBA" id="ARBA00012787"/>
    </source>
</evidence>
<feature type="region of interest" description="Disordered" evidence="5">
    <location>
        <begin position="19"/>
        <end position="64"/>
    </location>
</feature>
<dbReference type="InterPro" id="IPR020103">
    <property type="entry name" value="PsdUridine_synth_cat_dom_sf"/>
</dbReference>
<evidence type="ECO:0000256" key="4">
    <source>
        <dbReference type="ARBA" id="ARBA00023235"/>
    </source>
</evidence>
<name>A0A075GKN3_9EURY</name>
<evidence type="ECO:0000259" key="6">
    <source>
        <dbReference type="Pfam" id="PF21238"/>
    </source>
</evidence>
<dbReference type="InterPro" id="IPR048741">
    <property type="entry name" value="Pus10-like_C"/>
</dbReference>
<dbReference type="GO" id="GO:0031119">
    <property type="term" value="P:tRNA pseudouridine synthesis"/>
    <property type="evidence" value="ECO:0007669"/>
    <property type="project" value="TreeGrafter"/>
</dbReference>
<protein>
    <recommendedName>
        <fullName evidence="2">tRNA pseudouridine(55) synthase</fullName>
        <ecNumber evidence="2">5.4.99.25</ecNumber>
    </recommendedName>
</protein>
<dbReference type="AlphaFoldDB" id="A0A075GKN3"/>
<sequence>MLANHGRYADPHFHVGWAGRRHDARSVRPDERSRKVTLMSDASKQQESSDVEEEEEEDWTEFADAGYGSAYDPWSDLVQHEPEESEHEQFDDEGHWEVPPPPSTAGIAHLVRIGSCDHCLTRLSGGRLAWSSAAEDGAAIRARILEAESSMSIDESVDCCPFCEDLFADLDLLASRTVDKLAGVEFTRIQLGSHFNKDHIADEEELRTRHGAQGSRGLKAGFMEAFSDRLRAKYPGAKMVKERPQLMLLVDTLTLEVRADIRSLFLYGRYRKLERGIPQTRWPCRSCKGRDGGCQSCSGSGLQYPDSVQDLIGEPLRRVFSAADTSFHGMGREDIDVRCLGSGRPFVVEFKSPLKRIADHSELVKLVNDEAEGRVEVLDLRASKRPEVARIKQTAAEKSYTIRFSYESDMDADEVEQQVLSLVGETLHQKTPNRVSHRRADKVRKRKVVSITDVIVEPPEVQLCVRVESGTYVKELIHSDEGRTTPSITERLGAPCEVLWLDVEEVHAD</sequence>
<dbReference type="FunFam" id="3.30.70.2510:FF:000001">
    <property type="entry name" value="tRNA pseudouridine synthase Pus10"/>
    <property type="match status" value="1"/>
</dbReference>
<reference evidence="7" key="1">
    <citation type="journal article" date="2014" name="Genome Biol. Evol.">
        <title>Pangenome evidence for extensive interdomain horizontal transfer affecting lineage core and shell genes in uncultured planktonic thaumarchaeota and euryarchaeota.</title>
        <authorList>
            <person name="Deschamps P."/>
            <person name="Zivanovic Y."/>
            <person name="Moreira D."/>
            <person name="Rodriguez-Valera F."/>
            <person name="Lopez-Garcia P."/>
        </authorList>
    </citation>
    <scope>NUCLEOTIDE SEQUENCE</scope>
</reference>
<dbReference type="GO" id="GO:0160148">
    <property type="term" value="F:tRNA pseudouridine(55) synthase activity"/>
    <property type="evidence" value="ECO:0007669"/>
    <property type="project" value="UniProtKB-EC"/>
</dbReference>